<accession>A0A498H112</accession>
<dbReference type="Proteomes" id="UP000290932">
    <property type="component" value="Unassembled WGS sequence"/>
</dbReference>
<name>A0A498H112_9EURY</name>
<sequence>MTLCPRCQRENLVKTIFGSFKCPGCLRQKQKMGSVFTRCTQTARRPAQDYRKTAQEIGGDAEGLNPSTE</sequence>
<protein>
    <submittedName>
        <fullName evidence="2">Uncharacterized protein</fullName>
    </submittedName>
</protein>
<evidence type="ECO:0000313" key="2">
    <source>
        <dbReference type="EMBL" id="RXE56288.1"/>
    </source>
</evidence>
<dbReference type="AlphaFoldDB" id="A0A498H112"/>
<feature type="region of interest" description="Disordered" evidence="1">
    <location>
        <begin position="47"/>
        <end position="69"/>
    </location>
</feature>
<comment type="caution">
    <text evidence="2">The sequence shown here is derived from an EMBL/GenBank/DDBJ whole genome shotgun (WGS) entry which is preliminary data.</text>
</comment>
<evidence type="ECO:0000313" key="3">
    <source>
        <dbReference type="Proteomes" id="UP000290932"/>
    </source>
</evidence>
<dbReference type="EMBL" id="LHQS01000002">
    <property type="protein sequence ID" value="RXE56288.1"/>
    <property type="molecule type" value="Genomic_DNA"/>
</dbReference>
<keyword evidence="3" id="KW-1185">Reference proteome</keyword>
<gene>
    <name evidence="2" type="ORF">ABH15_09175</name>
</gene>
<reference evidence="2 3" key="1">
    <citation type="journal article" date="2015" name="Int. J. Syst. Evol. Microbiol.">
        <title>Methanoculleus taiwanensis sp. nov., a methanogen isolated from deep marine sediment at the deformation front area near Taiwan.</title>
        <authorList>
            <person name="Weng C.Y."/>
            <person name="Chen S.C."/>
            <person name="Lai M.C."/>
            <person name="Wu S.Y."/>
            <person name="Lin S."/>
            <person name="Yang T.F."/>
            <person name="Chen P.C."/>
        </authorList>
    </citation>
    <scope>NUCLEOTIDE SEQUENCE [LARGE SCALE GENOMIC DNA]</scope>
    <source>
        <strain evidence="2 3">CYW4</strain>
    </source>
</reference>
<proteinExistence type="predicted"/>
<organism evidence="2 3">
    <name type="scientific">Methanoculleus taiwanensis</name>
    <dbReference type="NCBI Taxonomy" id="1550565"/>
    <lineage>
        <taxon>Archaea</taxon>
        <taxon>Methanobacteriati</taxon>
        <taxon>Methanobacteriota</taxon>
        <taxon>Stenosarchaea group</taxon>
        <taxon>Methanomicrobia</taxon>
        <taxon>Methanomicrobiales</taxon>
        <taxon>Methanomicrobiaceae</taxon>
        <taxon>Methanoculleus</taxon>
    </lineage>
</organism>
<evidence type="ECO:0000256" key="1">
    <source>
        <dbReference type="SAM" id="MobiDB-lite"/>
    </source>
</evidence>